<evidence type="ECO:0000313" key="1">
    <source>
        <dbReference type="EMBL" id="KZN83890.1"/>
    </source>
</evidence>
<dbReference type="AlphaFoldDB" id="A0A162CN26"/>
<name>A0A162CN26_PENCH</name>
<sequence>MSSLESPTRPESPVDVVDVGPSRWAIVSKLQERTNILSQQDVTDGLGPAYVTEKFLCSSLDSSNTPAFMRVYKQVPIAGTEIKKASVRAAQAVKSYEPIELVALKSLQEKGCDVIPRLLAYQCDEQAEDDTVPGGFIAYVIWEKVPGESLNTQKFWGYSLSEREEIRLKFREAYKAVQACGYGLFPGIKKIIYHRPTQTIYLSGFSGPYRTEDTQWSDDIYCAYGLVRPPTALDQIFPITSTDLKYDDKGWRW</sequence>
<dbReference type="EMBL" id="CM002801">
    <property type="protein sequence ID" value="KZN83890.1"/>
    <property type="molecule type" value="Genomic_DNA"/>
</dbReference>
<reference evidence="1" key="1">
    <citation type="journal article" date="2014" name="Genome Announc.">
        <title>Complete sequencing and chromosome-scale genome assembly of the industrial progenitor strain P2niaD18 from the penicillin producer Penicillium chrysogenum.</title>
        <authorList>
            <person name="Specht T."/>
            <person name="Dahlmann T.A."/>
            <person name="Zadra I."/>
            <person name="Kurnsteiner H."/>
            <person name="Kuck U."/>
        </authorList>
    </citation>
    <scope>NUCLEOTIDE SEQUENCE [LARGE SCALE GENOMIC DNA]</scope>
    <source>
        <strain evidence="1">P2niaD18</strain>
    </source>
</reference>
<organism evidence="1">
    <name type="scientific">Penicillium chrysogenum</name>
    <name type="common">Penicillium notatum</name>
    <dbReference type="NCBI Taxonomy" id="5076"/>
    <lineage>
        <taxon>Eukaryota</taxon>
        <taxon>Fungi</taxon>
        <taxon>Dikarya</taxon>
        <taxon>Ascomycota</taxon>
        <taxon>Pezizomycotina</taxon>
        <taxon>Eurotiomycetes</taxon>
        <taxon>Eurotiomycetidae</taxon>
        <taxon>Eurotiales</taxon>
        <taxon>Aspergillaceae</taxon>
        <taxon>Penicillium</taxon>
        <taxon>Penicillium chrysogenum species complex</taxon>
    </lineage>
</organism>
<protein>
    <submittedName>
        <fullName evidence="1">Uncharacterized protein</fullName>
    </submittedName>
</protein>
<dbReference type="PhylomeDB" id="A0A162CN26"/>
<accession>A0A162CN26</accession>
<proteinExistence type="predicted"/>
<gene>
    <name evidence="1" type="ORF">EN45_110010</name>
</gene>
<dbReference type="Proteomes" id="UP000076449">
    <property type="component" value="Chromosome IV"/>
</dbReference>